<keyword evidence="4 7" id="KW-0547">Nucleotide-binding</keyword>
<feature type="compositionally biased region" description="Basic residues" evidence="8">
    <location>
        <begin position="402"/>
        <end position="411"/>
    </location>
</feature>
<dbReference type="SMART" id="SM00220">
    <property type="entry name" value="S_TKc"/>
    <property type="match status" value="1"/>
</dbReference>
<evidence type="ECO:0000313" key="11">
    <source>
        <dbReference type="Proteomes" id="UP000586042"/>
    </source>
</evidence>
<dbReference type="PANTHER" id="PTHR43289:SF6">
    <property type="entry name" value="SERINE_THREONINE-PROTEIN KINASE NEKL-3"/>
    <property type="match status" value="1"/>
</dbReference>
<organism evidence="10 11">
    <name type="scientific">Nonomuraea montanisoli</name>
    <dbReference type="NCBI Taxonomy" id="2741721"/>
    <lineage>
        <taxon>Bacteria</taxon>
        <taxon>Bacillati</taxon>
        <taxon>Actinomycetota</taxon>
        <taxon>Actinomycetes</taxon>
        <taxon>Streptosporangiales</taxon>
        <taxon>Streptosporangiaceae</taxon>
        <taxon>Nonomuraea</taxon>
    </lineage>
</organism>
<feature type="compositionally biased region" description="Low complexity" evidence="8">
    <location>
        <begin position="340"/>
        <end position="351"/>
    </location>
</feature>
<feature type="compositionally biased region" description="Low complexity" evidence="8">
    <location>
        <begin position="503"/>
        <end position="528"/>
    </location>
</feature>
<feature type="compositionally biased region" description="Basic and acidic residues" evidence="8">
    <location>
        <begin position="489"/>
        <end position="502"/>
    </location>
</feature>
<dbReference type="PROSITE" id="PS00108">
    <property type="entry name" value="PROTEIN_KINASE_ST"/>
    <property type="match status" value="1"/>
</dbReference>
<dbReference type="InterPro" id="IPR017441">
    <property type="entry name" value="Protein_kinase_ATP_BS"/>
</dbReference>
<evidence type="ECO:0000256" key="4">
    <source>
        <dbReference type="ARBA" id="ARBA00022741"/>
    </source>
</evidence>
<dbReference type="PROSITE" id="PS50011">
    <property type="entry name" value="PROTEIN_KINASE_DOM"/>
    <property type="match status" value="1"/>
</dbReference>
<dbReference type="Gene3D" id="1.10.510.10">
    <property type="entry name" value="Transferase(Phosphotransferase) domain 1"/>
    <property type="match status" value="1"/>
</dbReference>
<evidence type="ECO:0000259" key="9">
    <source>
        <dbReference type="PROSITE" id="PS50011"/>
    </source>
</evidence>
<evidence type="ECO:0000256" key="1">
    <source>
        <dbReference type="ARBA" id="ARBA00012513"/>
    </source>
</evidence>
<keyword evidence="6 7" id="KW-0067">ATP-binding</keyword>
<dbReference type="Proteomes" id="UP000586042">
    <property type="component" value="Unassembled WGS sequence"/>
</dbReference>
<keyword evidence="2" id="KW-0723">Serine/threonine-protein kinase</keyword>
<evidence type="ECO:0000256" key="7">
    <source>
        <dbReference type="PROSITE-ProRule" id="PRU10141"/>
    </source>
</evidence>
<name>A0A7Y6IBD4_9ACTN</name>
<feature type="binding site" evidence="7">
    <location>
        <position position="41"/>
    </location>
    <ligand>
        <name>ATP</name>
        <dbReference type="ChEBI" id="CHEBI:30616"/>
    </ligand>
</feature>
<dbReference type="EC" id="2.7.11.1" evidence="1"/>
<feature type="domain" description="Protein kinase" evidence="9">
    <location>
        <begin position="12"/>
        <end position="276"/>
    </location>
</feature>
<dbReference type="CDD" id="cd14014">
    <property type="entry name" value="STKc_PknB_like"/>
    <property type="match status" value="1"/>
</dbReference>
<feature type="compositionally biased region" description="Low complexity" evidence="8">
    <location>
        <begin position="284"/>
        <end position="316"/>
    </location>
</feature>
<dbReference type="EMBL" id="JABWGN010000010">
    <property type="protein sequence ID" value="NUW35129.1"/>
    <property type="molecule type" value="Genomic_DNA"/>
</dbReference>
<keyword evidence="5 10" id="KW-0418">Kinase</keyword>
<feature type="region of interest" description="Disordered" evidence="8">
    <location>
        <begin position="257"/>
        <end position="411"/>
    </location>
</feature>
<proteinExistence type="predicted"/>
<dbReference type="GO" id="GO:0005524">
    <property type="term" value="F:ATP binding"/>
    <property type="evidence" value="ECO:0007669"/>
    <property type="project" value="UniProtKB-UniRule"/>
</dbReference>
<evidence type="ECO:0000256" key="8">
    <source>
        <dbReference type="SAM" id="MobiDB-lite"/>
    </source>
</evidence>
<dbReference type="InterPro" id="IPR008271">
    <property type="entry name" value="Ser/Thr_kinase_AS"/>
</dbReference>
<dbReference type="Gene3D" id="3.30.200.20">
    <property type="entry name" value="Phosphorylase Kinase, domain 1"/>
    <property type="match status" value="1"/>
</dbReference>
<sequence>MVAQGTTLAGRYRLDTRIGAGGMGEVWRGEDVVLARTVAVKVLLPGRMDDPGFVARFQGEARAMATINHSGVVDVYDYGVSGDTVYLVMKFVDGEPLDRLLARLGRIPPQAAMELIAQAAAALQAVHEQGIVHRDVKPGNLLVQRDGTLVLTDFGIARSDLANRLTDAGMVLGTAAYCAPEQAEGAPVTPAVDIYALGVVAYECLAGQRPFDGDSAVTIALKHIREAPPPLPADIPPAVRALVECALSKDPARRFPTAKAMSETARQIASGQTPALPAPTPHVTGATMAPPAHPGPTGAHPAAGHPTGAHPTGAHTQDGYQTGAHQSGYQTGAQQGGYQTGAHQSGYQTGAQQGGYQTGAHQSDGFPQTGSHQAQQPAPAGGQHTGGFQAQDATTQANPRQGGRRGGKAPRRGGLIAGIAAAVVLGAGAGAVALTGLNPQDDPPVPTATAAKAGSETSDTPKATKTTKRPSKPKPTTHEPVPTQPTETEEPRETEEPTREPTRSPSPTPSVTKKSPSPTPTPTVTKKAVPTTLDMPYLRARDLIQAAGFVVKYDDQTHGETPLQCTRVGQSLPDGGTMLALRKPVTLVLIEGGFCPTGSTTPTPGASVNKN</sequence>
<dbReference type="InterPro" id="IPR000719">
    <property type="entry name" value="Prot_kinase_dom"/>
</dbReference>
<dbReference type="SUPFAM" id="SSF56112">
    <property type="entry name" value="Protein kinase-like (PK-like)"/>
    <property type="match status" value="1"/>
</dbReference>
<comment type="caution">
    <text evidence="10">The sequence shown here is derived from an EMBL/GenBank/DDBJ whole genome shotgun (WGS) entry which is preliminary data.</text>
</comment>
<dbReference type="FunFam" id="1.10.510.10:FF:000021">
    <property type="entry name" value="Serine/threonine protein kinase"/>
    <property type="match status" value="1"/>
</dbReference>
<evidence type="ECO:0000256" key="5">
    <source>
        <dbReference type="ARBA" id="ARBA00022777"/>
    </source>
</evidence>
<keyword evidence="3" id="KW-0808">Transferase</keyword>
<reference evidence="10 11" key="1">
    <citation type="submission" date="2020-06" db="EMBL/GenBank/DDBJ databases">
        <title>Nonomuraea sp. SMC257, a novel actinomycete isolated from soil.</title>
        <authorList>
            <person name="Chanama M."/>
        </authorList>
    </citation>
    <scope>NUCLEOTIDE SEQUENCE [LARGE SCALE GENOMIC DNA]</scope>
    <source>
        <strain evidence="10 11">SMC257</strain>
    </source>
</reference>
<protein>
    <recommendedName>
        <fullName evidence="1">non-specific serine/threonine protein kinase</fullName>
        <ecNumber evidence="1">2.7.11.1</ecNumber>
    </recommendedName>
</protein>
<feature type="compositionally biased region" description="Polar residues" evidence="8">
    <location>
        <begin position="318"/>
        <end position="327"/>
    </location>
</feature>
<evidence type="ECO:0000256" key="6">
    <source>
        <dbReference type="ARBA" id="ARBA00022840"/>
    </source>
</evidence>
<feature type="compositionally biased region" description="Polar residues" evidence="8">
    <location>
        <begin position="264"/>
        <end position="273"/>
    </location>
</feature>
<accession>A0A7Y6IBD4</accession>
<feature type="region of interest" description="Disordered" evidence="8">
    <location>
        <begin position="436"/>
        <end position="528"/>
    </location>
</feature>
<gene>
    <name evidence="10" type="ORF">HTZ77_27400</name>
</gene>
<dbReference type="Pfam" id="PF00069">
    <property type="entry name" value="Pkinase"/>
    <property type="match status" value="1"/>
</dbReference>
<dbReference type="RefSeq" id="WP_175592547.1">
    <property type="nucleotide sequence ID" value="NZ_JABWGN010000010.1"/>
</dbReference>
<dbReference type="PANTHER" id="PTHR43289">
    <property type="entry name" value="MITOGEN-ACTIVATED PROTEIN KINASE KINASE KINASE 20-RELATED"/>
    <property type="match status" value="1"/>
</dbReference>
<dbReference type="PROSITE" id="PS00107">
    <property type="entry name" value="PROTEIN_KINASE_ATP"/>
    <property type="match status" value="1"/>
</dbReference>
<dbReference type="InterPro" id="IPR011009">
    <property type="entry name" value="Kinase-like_dom_sf"/>
</dbReference>
<dbReference type="GO" id="GO:0004674">
    <property type="term" value="F:protein serine/threonine kinase activity"/>
    <property type="evidence" value="ECO:0007669"/>
    <property type="project" value="UniProtKB-KW"/>
</dbReference>
<evidence type="ECO:0000313" key="10">
    <source>
        <dbReference type="EMBL" id="NUW35129.1"/>
    </source>
</evidence>
<keyword evidence="11" id="KW-1185">Reference proteome</keyword>
<feature type="compositionally biased region" description="Low complexity" evidence="8">
    <location>
        <begin position="372"/>
        <end position="382"/>
    </location>
</feature>
<dbReference type="AlphaFoldDB" id="A0A7Y6IBD4"/>
<evidence type="ECO:0000256" key="2">
    <source>
        <dbReference type="ARBA" id="ARBA00022527"/>
    </source>
</evidence>
<evidence type="ECO:0000256" key="3">
    <source>
        <dbReference type="ARBA" id="ARBA00022679"/>
    </source>
</evidence>